<dbReference type="PROSITE" id="PS51257">
    <property type="entry name" value="PROKAR_LIPOPROTEIN"/>
    <property type="match status" value="1"/>
</dbReference>
<dbReference type="Gene3D" id="3.40.190.170">
    <property type="entry name" value="Bacterial extracellular solute-binding protein, family 7"/>
    <property type="match status" value="1"/>
</dbReference>
<dbReference type="CDD" id="cd13674">
    <property type="entry name" value="PBP2_TRAP_SBP_like_1"/>
    <property type="match status" value="1"/>
</dbReference>
<feature type="chain" id="PRO_5046129230" evidence="4">
    <location>
        <begin position="23"/>
        <end position="339"/>
    </location>
</feature>
<name>A0ABX2RAC3_9THEO</name>
<dbReference type="PANTHER" id="PTHR33376:SF7">
    <property type="entry name" value="C4-DICARBOXYLATE-BINDING PROTEIN DCTB"/>
    <property type="match status" value="1"/>
</dbReference>
<evidence type="ECO:0000313" key="6">
    <source>
        <dbReference type="Proteomes" id="UP000604066"/>
    </source>
</evidence>
<proteinExistence type="inferred from homology"/>
<comment type="similarity">
    <text evidence="1">Belongs to the bacterial solute-binding protein 7 family.</text>
</comment>
<dbReference type="EMBL" id="JACCBS010000003">
    <property type="protein sequence ID" value="NYE58129.1"/>
    <property type="molecule type" value="Genomic_DNA"/>
</dbReference>
<dbReference type="NCBIfam" id="TIGR00787">
    <property type="entry name" value="dctP"/>
    <property type="match status" value="1"/>
</dbReference>
<evidence type="ECO:0000313" key="5">
    <source>
        <dbReference type="EMBL" id="NYE58129.1"/>
    </source>
</evidence>
<dbReference type="PANTHER" id="PTHR33376">
    <property type="match status" value="1"/>
</dbReference>
<dbReference type="InterPro" id="IPR038404">
    <property type="entry name" value="TRAP_DctP_sf"/>
</dbReference>
<evidence type="ECO:0000256" key="3">
    <source>
        <dbReference type="ARBA" id="ARBA00022729"/>
    </source>
</evidence>
<feature type="signal peptide" evidence="4">
    <location>
        <begin position="1"/>
        <end position="22"/>
    </location>
</feature>
<dbReference type="Proteomes" id="UP000604066">
    <property type="component" value="Unassembled WGS sequence"/>
</dbReference>
<dbReference type="NCBIfam" id="NF037995">
    <property type="entry name" value="TRAP_S1"/>
    <property type="match status" value="1"/>
</dbReference>
<dbReference type="PIRSF" id="PIRSF006470">
    <property type="entry name" value="DctB"/>
    <property type="match status" value="1"/>
</dbReference>
<dbReference type="Pfam" id="PF03480">
    <property type="entry name" value="DctP"/>
    <property type="match status" value="1"/>
</dbReference>
<organism evidence="5 6">
    <name type="scientific">Carboxydothermus ferrireducens DSM 11255</name>
    <dbReference type="NCBI Taxonomy" id="1119529"/>
    <lineage>
        <taxon>Bacteria</taxon>
        <taxon>Bacillati</taxon>
        <taxon>Bacillota</taxon>
        <taxon>Clostridia</taxon>
        <taxon>Thermoanaerobacterales</taxon>
        <taxon>Thermoanaerobacteraceae</taxon>
        <taxon>Carboxydothermus</taxon>
    </lineage>
</organism>
<evidence type="ECO:0000256" key="1">
    <source>
        <dbReference type="ARBA" id="ARBA00009023"/>
    </source>
</evidence>
<gene>
    <name evidence="5" type="ORF">HDG70_001880</name>
</gene>
<protein>
    <submittedName>
        <fullName evidence="5">C4-dicarboxylate-binding protein DctP</fullName>
    </submittedName>
</protein>
<dbReference type="RefSeq" id="WP_028053058.1">
    <property type="nucleotide sequence ID" value="NZ_KE386561.1"/>
</dbReference>
<keyword evidence="3 4" id="KW-0732">Signal</keyword>
<evidence type="ECO:0000256" key="2">
    <source>
        <dbReference type="ARBA" id="ARBA00022448"/>
    </source>
</evidence>
<keyword evidence="2" id="KW-0813">Transport</keyword>
<reference evidence="5 6" key="1">
    <citation type="submission" date="2020-07" db="EMBL/GenBank/DDBJ databases">
        <title>Genomic Encyclopedia of Type Strains, Phase III (KMG-III): the genomes of soil and plant-associated and newly described type strains.</title>
        <authorList>
            <person name="Whitman W."/>
        </authorList>
    </citation>
    <scope>NUCLEOTIDE SEQUENCE [LARGE SCALE GENOMIC DNA]</scope>
    <source>
        <strain evidence="5 6">DSM 11255</strain>
    </source>
</reference>
<dbReference type="InterPro" id="IPR004682">
    <property type="entry name" value="TRAP_DctP"/>
</dbReference>
<dbReference type="InterPro" id="IPR018389">
    <property type="entry name" value="DctP_fam"/>
</dbReference>
<comment type="caution">
    <text evidence="5">The sequence shown here is derived from an EMBL/GenBank/DDBJ whole genome shotgun (WGS) entry which is preliminary data.</text>
</comment>
<keyword evidence="6" id="KW-1185">Reference proteome</keyword>
<evidence type="ECO:0000256" key="4">
    <source>
        <dbReference type="SAM" id="SignalP"/>
    </source>
</evidence>
<sequence length="339" mass="38406">MVRGLLVVLSLLLLGLQGCAPKAVDFEQTSPKEKIVLTFSHVVSDASPKGRAARLWADLVYQRSGGRVEIKIYPNGTLYKDGEELEALKKGYVQIIAPATSKLTSLDSRWGVFDLPFFFNDLEQVHQLADGPVGELLRKSMREKGIEVLAYWDNGFKILTADRPLENLKDFQGLKIRIMDSPILKKQFLKLGAIPVPLSFNEVFEALENKKVNGGENTPSNLYSKKFYQLQSYVTISNHGYLGYAVLMNRDYFNSLDQETRKILLDTLKEVTAWQRKIALEQNAADLARIRNDQNIKIHDLTPEEKEAWQAVLKPLAYEIIPLFPKNLQSEILKIGNLN</sequence>
<accession>A0ABX2RAC3</accession>